<evidence type="ECO:0000313" key="2">
    <source>
        <dbReference type="EMBL" id="SEN77145.1"/>
    </source>
</evidence>
<reference evidence="3" key="1">
    <citation type="submission" date="2016-10" db="EMBL/GenBank/DDBJ databases">
        <authorList>
            <person name="Varghese N."/>
            <person name="Submissions S."/>
        </authorList>
    </citation>
    <scope>NUCLEOTIDE SEQUENCE [LARGE SCALE GENOMIC DNA]</scope>
    <source>
        <strain evidence="3">Nm76</strain>
    </source>
</reference>
<dbReference type="Proteomes" id="UP000198814">
    <property type="component" value="Unassembled WGS sequence"/>
</dbReference>
<dbReference type="PANTHER" id="PTHR23419">
    <property type="entry name" value="DIVALENT CATION TOLERANCE CUTA-RELATED"/>
    <property type="match status" value="1"/>
</dbReference>
<gene>
    <name evidence="2" type="ORF">SAMN05216333_101134</name>
</gene>
<evidence type="ECO:0000313" key="3">
    <source>
        <dbReference type="Proteomes" id="UP000198814"/>
    </source>
</evidence>
<dbReference type="SUPFAM" id="SSF54913">
    <property type="entry name" value="GlnB-like"/>
    <property type="match status" value="1"/>
</dbReference>
<accession>A0A1H8J9M6</accession>
<proteinExistence type="inferred from homology"/>
<dbReference type="InterPro" id="IPR015867">
    <property type="entry name" value="N-reg_PII/ATP_PRibTrfase_C"/>
</dbReference>
<dbReference type="Pfam" id="PF03091">
    <property type="entry name" value="CutA1"/>
    <property type="match status" value="1"/>
</dbReference>
<dbReference type="GO" id="GO:0005507">
    <property type="term" value="F:copper ion binding"/>
    <property type="evidence" value="ECO:0007669"/>
    <property type="project" value="TreeGrafter"/>
</dbReference>
<dbReference type="RefSeq" id="WP_090315030.1">
    <property type="nucleotide sequence ID" value="NZ_FNOE01000001.1"/>
</dbReference>
<name>A0A1H8J9M6_9PROT</name>
<organism evidence="2 3">
    <name type="scientific">Nitrosomonas oligotropha</name>
    <dbReference type="NCBI Taxonomy" id="42354"/>
    <lineage>
        <taxon>Bacteria</taxon>
        <taxon>Pseudomonadati</taxon>
        <taxon>Pseudomonadota</taxon>
        <taxon>Betaproteobacteria</taxon>
        <taxon>Nitrosomonadales</taxon>
        <taxon>Nitrosomonadaceae</taxon>
        <taxon>Nitrosomonas</taxon>
    </lineage>
</organism>
<evidence type="ECO:0000256" key="1">
    <source>
        <dbReference type="ARBA" id="ARBA00010169"/>
    </source>
</evidence>
<keyword evidence="3" id="KW-1185">Reference proteome</keyword>
<dbReference type="OrthoDB" id="37622at2"/>
<dbReference type="InterPro" id="IPR011322">
    <property type="entry name" value="N-reg_PII-like_a/b"/>
</dbReference>
<dbReference type="GO" id="GO:0010038">
    <property type="term" value="P:response to metal ion"/>
    <property type="evidence" value="ECO:0007669"/>
    <property type="project" value="InterPro"/>
</dbReference>
<dbReference type="EMBL" id="FODO01000001">
    <property type="protein sequence ID" value="SEN77145.1"/>
    <property type="molecule type" value="Genomic_DNA"/>
</dbReference>
<dbReference type="AlphaFoldDB" id="A0A1H8J9M6"/>
<dbReference type="InterPro" id="IPR004323">
    <property type="entry name" value="Ion_tolerance_CutA"/>
</dbReference>
<dbReference type="Gene3D" id="3.30.70.120">
    <property type="match status" value="1"/>
</dbReference>
<dbReference type="PANTHER" id="PTHR23419:SF8">
    <property type="entry name" value="FI09726P"/>
    <property type="match status" value="1"/>
</dbReference>
<dbReference type="STRING" id="42354.SAMN05216333_101134"/>
<comment type="similarity">
    <text evidence="1">Belongs to the CutA family.</text>
</comment>
<protein>
    <submittedName>
        <fullName evidence="2">Divalent cation tolerance protein</fullName>
    </submittedName>
</protein>
<sequence length="109" mass="12203">MEAVLIISNFPDQKTATLLAEALIEQRLAACVNVLSPCVSIYHWQGKIESAGEVPVLIKTRKQHYDRVEQLIKMMHPYELPEVIMVPITGGLPAYLQWIADTTPLSDSD</sequence>